<reference evidence="2" key="2">
    <citation type="submission" date="2023-06" db="EMBL/GenBank/DDBJ databases">
        <authorList>
            <consortium name="Lawrence Berkeley National Laboratory"/>
            <person name="Haridas S."/>
            <person name="Hensen N."/>
            <person name="Bonometti L."/>
            <person name="Westerberg I."/>
            <person name="Brannstrom I.O."/>
            <person name="Guillou S."/>
            <person name="Cros-Aarteil S."/>
            <person name="Calhoun S."/>
            <person name="Kuo A."/>
            <person name="Mondo S."/>
            <person name="Pangilinan J."/>
            <person name="Riley R."/>
            <person name="Labutti K."/>
            <person name="Andreopoulos B."/>
            <person name="Lipzen A."/>
            <person name="Chen C."/>
            <person name="Yanf M."/>
            <person name="Daum C."/>
            <person name="Ng V."/>
            <person name="Clum A."/>
            <person name="Steindorff A."/>
            <person name="Ohm R."/>
            <person name="Martin F."/>
            <person name="Silar P."/>
            <person name="Natvig D."/>
            <person name="Lalanne C."/>
            <person name="Gautier V."/>
            <person name="Ament-Velasquez S.L."/>
            <person name="Kruys A."/>
            <person name="Hutchinson M.I."/>
            <person name="Powell A.J."/>
            <person name="Barry K."/>
            <person name="Miller A.N."/>
            <person name="Grigoriev I.V."/>
            <person name="Debuchy R."/>
            <person name="Gladieux P."/>
            <person name="Thoren M.H."/>
            <person name="Johannesson H."/>
        </authorList>
    </citation>
    <scope>NUCLEOTIDE SEQUENCE</scope>
    <source>
        <strain evidence="2">SMH4131-1</strain>
    </source>
</reference>
<feature type="transmembrane region" description="Helical" evidence="1">
    <location>
        <begin position="12"/>
        <end position="33"/>
    </location>
</feature>
<sequence length="100" mass="11312">MQRNIRWRFLYVYLTLVCNAWLAGWLACCHSMVSYFSFPSGPIVKEMTWLADAGWGVPGLACLSGLWRALYPSPRPVPVAPRWGRDEVTANIQPLLAQTD</sequence>
<comment type="caution">
    <text evidence="2">The sequence shown here is derived from an EMBL/GenBank/DDBJ whole genome shotgun (WGS) entry which is preliminary data.</text>
</comment>
<evidence type="ECO:0000313" key="3">
    <source>
        <dbReference type="Proteomes" id="UP001286456"/>
    </source>
</evidence>
<name>A0AAE0IMJ9_9PEZI</name>
<proteinExistence type="predicted"/>
<reference evidence="2" key="1">
    <citation type="journal article" date="2023" name="Mol. Phylogenet. Evol.">
        <title>Genome-scale phylogeny and comparative genomics of the fungal order Sordariales.</title>
        <authorList>
            <person name="Hensen N."/>
            <person name="Bonometti L."/>
            <person name="Westerberg I."/>
            <person name="Brannstrom I.O."/>
            <person name="Guillou S."/>
            <person name="Cros-Aarteil S."/>
            <person name="Calhoun S."/>
            <person name="Haridas S."/>
            <person name="Kuo A."/>
            <person name="Mondo S."/>
            <person name="Pangilinan J."/>
            <person name="Riley R."/>
            <person name="LaButti K."/>
            <person name="Andreopoulos B."/>
            <person name="Lipzen A."/>
            <person name="Chen C."/>
            <person name="Yan M."/>
            <person name="Daum C."/>
            <person name="Ng V."/>
            <person name="Clum A."/>
            <person name="Steindorff A."/>
            <person name="Ohm R.A."/>
            <person name="Martin F."/>
            <person name="Silar P."/>
            <person name="Natvig D.O."/>
            <person name="Lalanne C."/>
            <person name="Gautier V."/>
            <person name="Ament-Velasquez S.L."/>
            <person name="Kruys A."/>
            <person name="Hutchinson M.I."/>
            <person name="Powell A.J."/>
            <person name="Barry K."/>
            <person name="Miller A.N."/>
            <person name="Grigoriev I.V."/>
            <person name="Debuchy R."/>
            <person name="Gladieux P."/>
            <person name="Hiltunen Thoren M."/>
            <person name="Johannesson H."/>
        </authorList>
    </citation>
    <scope>NUCLEOTIDE SEQUENCE</scope>
    <source>
        <strain evidence="2">SMH4131-1</strain>
    </source>
</reference>
<dbReference type="AlphaFoldDB" id="A0AAE0IMJ9"/>
<accession>A0AAE0IMJ9</accession>
<keyword evidence="1" id="KW-0812">Transmembrane</keyword>
<keyword evidence="1" id="KW-1133">Transmembrane helix</keyword>
<dbReference type="PROSITE" id="PS51257">
    <property type="entry name" value="PROKAR_LIPOPROTEIN"/>
    <property type="match status" value="1"/>
</dbReference>
<keyword evidence="1" id="KW-0472">Membrane</keyword>
<dbReference type="EMBL" id="JAUEPO010000003">
    <property type="protein sequence ID" value="KAK3327749.1"/>
    <property type="molecule type" value="Genomic_DNA"/>
</dbReference>
<organism evidence="2 3">
    <name type="scientific">Cercophora scortea</name>
    <dbReference type="NCBI Taxonomy" id="314031"/>
    <lineage>
        <taxon>Eukaryota</taxon>
        <taxon>Fungi</taxon>
        <taxon>Dikarya</taxon>
        <taxon>Ascomycota</taxon>
        <taxon>Pezizomycotina</taxon>
        <taxon>Sordariomycetes</taxon>
        <taxon>Sordariomycetidae</taxon>
        <taxon>Sordariales</taxon>
        <taxon>Lasiosphaeriaceae</taxon>
        <taxon>Cercophora</taxon>
    </lineage>
</organism>
<feature type="transmembrane region" description="Helical" evidence="1">
    <location>
        <begin position="53"/>
        <end position="71"/>
    </location>
</feature>
<gene>
    <name evidence="2" type="ORF">B0T19DRAFT_172910</name>
</gene>
<dbReference type="Proteomes" id="UP001286456">
    <property type="component" value="Unassembled WGS sequence"/>
</dbReference>
<protein>
    <submittedName>
        <fullName evidence="2">Uncharacterized protein</fullName>
    </submittedName>
</protein>
<evidence type="ECO:0000313" key="2">
    <source>
        <dbReference type="EMBL" id="KAK3327749.1"/>
    </source>
</evidence>
<keyword evidence="3" id="KW-1185">Reference proteome</keyword>
<evidence type="ECO:0000256" key="1">
    <source>
        <dbReference type="SAM" id="Phobius"/>
    </source>
</evidence>